<dbReference type="CDD" id="cd13400">
    <property type="entry name" value="LT_IagB-like"/>
    <property type="match status" value="1"/>
</dbReference>
<dbReference type="OrthoDB" id="9808681at2"/>
<feature type="chain" id="PRO_5011675763" evidence="1">
    <location>
        <begin position="22"/>
        <end position="203"/>
    </location>
</feature>
<keyword evidence="4" id="KW-1185">Reference proteome</keyword>
<evidence type="ECO:0000256" key="1">
    <source>
        <dbReference type="SAM" id="SignalP"/>
    </source>
</evidence>
<reference evidence="4" key="1">
    <citation type="submission" date="2016-10" db="EMBL/GenBank/DDBJ databases">
        <authorList>
            <person name="Varghese N."/>
            <person name="Submissions S."/>
        </authorList>
    </citation>
    <scope>NUCLEOTIDE SEQUENCE [LARGE SCALE GENOMIC DNA]</scope>
    <source>
        <strain evidence="4">DSM 27981</strain>
    </source>
</reference>
<dbReference type="InterPro" id="IPR008258">
    <property type="entry name" value="Transglycosylase_SLT_dom_1"/>
</dbReference>
<feature type="domain" description="Transglycosylase SLT" evidence="2">
    <location>
        <begin position="22"/>
        <end position="126"/>
    </location>
</feature>
<evidence type="ECO:0000313" key="4">
    <source>
        <dbReference type="Proteomes" id="UP000199119"/>
    </source>
</evidence>
<dbReference type="STRING" id="1177982.SAMN04489711_10657"/>
<dbReference type="PROSITE" id="PS51257">
    <property type="entry name" value="PROKAR_LIPOPROTEIN"/>
    <property type="match status" value="1"/>
</dbReference>
<proteinExistence type="predicted"/>
<sequence length="203" mass="21340">MRSLPFIAALLLHAAPGTASACWDVAAQRYGISAHLLYAVARVESGLNPRAVNNTHQARTGTRDIGLMQINSSHLPKLARHGITEAHLYDPCTNLQVGAWLLADAFARHGVTWNAVGAYNAACSQLKGEACARARSEYAWKVYRRLPQTPAAMPAAAVAAQSSPSRGPAAGGTRTGTGTAVAAAARPAASVRYHVRISPRVAP</sequence>
<dbReference type="InterPro" id="IPR023346">
    <property type="entry name" value="Lysozyme-like_dom_sf"/>
</dbReference>
<dbReference type="AlphaFoldDB" id="A0A1I2DWV6"/>
<feature type="signal peptide" evidence="1">
    <location>
        <begin position="1"/>
        <end position="21"/>
    </location>
</feature>
<dbReference type="SUPFAM" id="SSF53955">
    <property type="entry name" value="Lysozyme-like"/>
    <property type="match status" value="1"/>
</dbReference>
<gene>
    <name evidence="3" type="ORF">SAMN04489711_10657</name>
</gene>
<dbReference type="EMBL" id="FONX01000006">
    <property type="protein sequence ID" value="SFE84819.1"/>
    <property type="molecule type" value="Genomic_DNA"/>
</dbReference>
<evidence type="ECO:0000259" key="2">
    <source>
        <dbReference type="Pfam" id="PF01464"/>
    </source>
</evidence>
<name>A0A1I2DWV6_9BURK</name>
<protein>
    <submittedName>
        <fullName evidence="3">Transglycosylase SLT domain-containing protein</fullName>
    </submittedName>
</protein>
<dbReference type="Gene3D" id="1.10.530.10">
    <property type="match status" value="1"/>
</dbReference>
<dbReference type="Proteomes" id="UP000199119">
    <property type="component" value="Unassembled WGS sequence"/>
</dbReference>
<organism evidence="3 4">
    <name type="scientific">Paracidovorax wautersii</name>
    <dbReference type="NCBI Taxonomy" id="1177982"/>
    <lineage>
        <taxon>Bacteria</taxon>
        <taxon>Pseudomonadati</taxon>
        <taxon>Pseudomonadota</taxon>
        <taxon>Betaproteobacteria</taxon>
        <taxon>Burkholderiales</taxon>
        <taxon>Comamonadaceae</taxon>
        <taxon>Paracidovorax</taxon>
    </lineage>
</organism>
<dbReference type="RefSeq" id="WP_082136755.1">
    <property type="nucleotide sequence ID" value="NZ_FONX01000006.1"/>
</dbReference>
<accession>A0A1I2DWV6</accession>
<dbReference type="Pfam" id="PF01464">
    <property type="entry name" value="SLT"/>
    <property type="match status" value="1"/>
</dbReference>
<keyword evidence="1" id="KW-0732">Signal</keyword>
<evidence type="ECO:0000313" key="3">
    <source>
        <dbReference type="EMBL" id="SFE84819.1"/>
    </source>
</evidence>